<keyword evidence="2" id="KW-1185">Reference proteome</keyword>
<sequence>MAQQGGAAHEQPGAVEFGAHAHAQDDLAGLVDGRVEVLFFGVGDDGLGEGVAGVQFAGGGQAEDFVGGGRGCALRVP</sequence>
<dbReference type="RefSeq" id="WP_204165795.1">
    <property type="nucleotide sequence ID" value="NZ_CP114203.1"/>
</dbReference>
<gene>
    <name evidence="1" type="ORF">STRNI_000042</name>
</gene>
<accession>A0ABY7IX30</accession>
<dbReference type="GeneID" id="301329263"/>
<evidence type="ECO:0000313" key="2">
    <source>
        <dbReference type="Proteomes" id="UP001210169"/>
    </source>
</evidence>
<reference evidence="1 2" key="1">
    <citation type="submission" date="2022-12" db="EMBL/GenBank/DDBJ databases">
        <authorList>
            <person name="Ruckert C."/>
            <person name="Busche T."/>
            <person name="Kalinowski J."/>
            <person name="Wittmann C."/>
        </authorList>
    </citation>
    <scope>NUCLEOTIDE SEQUENCE [LARGE SCALE GENOMIC DNA]</scope>
    <source>
        <strain evidence="1 2">DSM 40276</strain>
    </source>
</reference>
<name>A0ABY7IX30_STRNI</name>
<proteinExistence type="predicted"/>
<organism evidence="1 2">
    <name type="scientific">Streptomyces nigrescens</name>
    <dbReference type="NCBI Taxonomy" id="1920"/>
    <lineage>
        <taxon>Bacteria</taxon>
        <taxon>Bacillati</taxon>
        <taxon>Actinomycetota</taxon>
        <taxon>Actinomycetes</taxon>
        <taxon>Kitasatosporales</taxon>
        <taxon>Streptomycetaceae</taxon>
        <taxon>Streptomyces</taxon>
    </lineage>
</organism>
<dbReference type="Proteomes" id="UP001210169">
    <property type="component" value="Chromosome"/>
</dbReference>
<dbReference type="EMBL" id="CP114203">
    <property type="protein sequence ID" value="WAU02091.1"/>
    <property type="molecule type" value="Genomic_DNA"/>
</dbReference>
<protein>
    <submittedName>
        <fullName evidence="1">Uncharacterized protein</fullName>
    </submittedName>
</protein>
<evidence type="ECO:0000313" key="1">
    <source>
        <dbReference type="EMBL" id="WAU02091.1"/>
    </source>
</evidence>